<dbReference type="PANTHER" id="PTHR23279">
    <property type="entry name" value="DEFECTIVE PROBOSCIS EXTENSION RESPONSE DPR -RELATED"/>
    <property type="match status" value="1"/>
</dbReference>
<keyword evidence="3" id="KW-1185">Reference proteome</keyword>
<evidence type="ECO:0000256" key="1">
    <source>
        <dbReference type="SAM" id="MobiDB-lite"/>
    </source>
</evidence>
<dbReference type="AlphaFoldDB" id="A0AAE1ELF9"/>
<protein>
    <submittedName>
        <fullName evidence="2">Uncharacterized protein</fullName>
    </submittedName>
</protein>
<dbReference type="GO" id="GO:0050808">
    <property type="term" value="P:synapse organization"/>
    <property type="evidence" value="ECO:0007669"/>
    <property type="project" value="TreeGrafter"/>
</dbReference>
<dbReference type="GO" id="GO:0032589">
    <property type="term" value="C:neuron projection membrane"/>
    <property type="evidence" value="ECO:0007669"/>
    <property type="project" value="TreeGrafter"/>
</dbReference>
<feature type="compositionally biased region" description="Low complexity" evidence="1">
    <location>
        <begin position="80"/>
        <end position="89"/>
    </location>
</feature>
<dbReference type="EMBL" id="JAWQEG010006876">
    <property type="protein sequence ID" value="KAK3853661.1"/>
    <property type="molecule type" value="Genomic_DNA"/>
</dbReference>
<proteinExistence type="predicted"/>
<dbReference type="InterPro" id="IPR037448">
    <property type="entry name" value="Zig-8"/>
</dbReference>
<dbReference type="SUPFAM" id="SSF48726">
    <property type="entry name" value="Immunoglobulin"/>
    <property type="match status" value="1"/>
</dbReference>
<gene>
    <name evidence="2" type="ORF">Pcinc_039808</name>
</gene>
<organism evidence="2 3">
    <name type="scientific">Petrolisthes cinctipes</name>
    <name type="common">Flat porcelain crab</name>
    <dbReference type="NCBI Taxonomy" id="88211"/>
    <lineage>
        <taxon>Eukaryota</taxon>
        <taxon>Metazoa</taxon>
        <taxon>Ecdysozoa</taxon>
        <taxon>Arthropoda</taxon>
        <taxon>Crustacea</taxon>
        <taxon>Multicrustacea</taxon>
        <taxon>Malacostraca</taxon>
        <taxon>Eumalacostraca</taxon>
        <taxon>Eucarida</taxon>
        <taxon>Decapoda</taxon>
        <taxon>Pleocyemata</taxon>
        <taxon>Anomura</taxon>
        <taxon>Galatheoidea</taxon>
        <taxon>Porcellanidae</taxon>
        <taxon>Petrolisthes</taxon>
    </lineage>
</organism>
<dbReference type="PANTHER" id="PTHR23279:SF36">
    <property type="entry name" value="DEFECTIVE PROBOSCIS EXTENSION RESPONSE 9, ISOFORM A"/>
    <property type="match status" value="1"/>
</dbReference>
<dbReference type="Gene3D" id="2.60.40.10">
    <property type="entry name" value="Immunoglobulins"/>
    <property type="match status" value="1"/>
</dbReference>
<feature type="non-terminal residue" evidence="2">
    <location>
        <position position="1"/>
    </location>
</feature>
<reference evidence="2" key="1">
    <citation type="submission" date="2023-10" db="EMBL/GenBank/DDBJ databases">
        <title>Genome assemblies of two species of porcelain crab, Petrolisthes cinctipes and Petrolisthes manimaculis (Anomura: Porcellanidae).</title>
        <authorList>
            <person name="Angst P."/>
        </authorList>
    </citation>
    <scope>NUCLEOTIDE SEQUENCE</scope>
    <source>
        <strain evidence="2">PB745_01</strain>
        <tissue evidence="2">Gill</tissue>
    </source>
</reference>
<dbReference type="InterPro" id="IPR013783">
    <property type="entry name" value="Ig-like_fold"/>
</dbReference>
<feature type="region of interest" description="Disordered" evidence="1">
    <location>
        <begin position="63"/>
        <end position="90"/>
    </location>
</feature>
<evidence type="ECO:0000313" key="3">
    <source>
        <dbReference type="Proteomes" id="UP001286313"/>
    </source>
</evidence>
<comment type="caution">
    <text evidence="2">The sequence shown here is derived from an EMBL/GenBank/DDBJ whole genome shotgun (WGS) entry which is preliminary data.</text>
</comment>
<sequence length="243" mass="26519">GGGWGVRVEVTSKQAGESAVSRLLIQPATTKDSGRYTCSPANAQGHTVTVHVINSEKPAAIHHKNTTNSSTDGGGGAGTGTRTSGGSPRSLPPFSPLHLLLLALFPLLVWEGVHTRGSAGWTKGWIGKRRRNERMGDERKVWTAQYGSQNWYEGGCDVELKETLKGGLLLFDERKNKKKGWPEFTDLHHYPGLQGPNQQGIVDDTWSGEMLEEVQQVEVQQQQVQAVVHLRCSCISPGVDMVR</sequence>
<dbReference type="InterPro" id="IPR036179">
    <property type="entry name" value="Ig-like_dom_sf"/>
</dbReference>
<evidence type="ECO:0000313" key="2">
    <source>
        <dbReference type="EMBL" id="KAK3853661.1"/>
    </source>
</evidence>
<name>A0AAE1ELF9_PETCI</name>
<dbReference type="Proteomes" id="UP001286313">
    <property type="component" value="Unassembled WGS sequence"/>
</dbReference>
<accession>A0AAE1ELF9</accession>